<keyword evidence="3" id="KW-0813">Transport</keyword>
<dbReference type="GO" id="GO:0016020">
    <property type="term" value="C:membrane"/>
    <property type="evidence" value="ECO:0007669"/>
    <property type="project" value="UniProtKB-SubCell"/>
</dbReference>
<feature type="transmembrane region" description="Helical" evidence="7">
    <location>
        <begin position="481"/>
        <end position="504"/>
    </location>
</feature>
<dbReference type="CDD" id="cd17316">
    <property type="entry name" value="MFS_SV2_like"/>
    <property type="match status" value="1"/>
</dbReference>
<reference evidence="9 11" key="1">
    <citation type="submission" date="2015-10" db="EMBL/GenBank/DDBJ databases">
        <title>The cercosporin biosynthetic gene cluster was horizontally transferred to several fungal lineages and shown to be expanded in Cercospora beticola based on microsynteny with recipient genomes.</title>
        <authorList>
            <person name="De Jonge R."/>
            <person name="Ebert M.K."/>
            <person name="Suttle J.C."/>
            <person name="Jurick Ii W.M."/>
            <person name="Secor G.A."/>
            <person name="Thomma B.P."/>
            <person name="Van De Peer Y."/>
            <person name="Bolton M.D."/>
        </authorList>
    </citation>
    <scope>NUCLEOTIDE SEQUENCE [LARGE SCALE GENOMIC DNA]</scope>
    <source>
        <strain evidence="9 11">09-40</strain>
    </source>
</reference>
<feature type="transmembrane region" description="Helical" evidence="7">
    <location>
        <begin position="196"/>
        <end position="219"/>
    </location>
</feature>
<evidence type="ECO:0000256" key="6">
    <source>
        <dbReference type="ARBA" id="ARBA00023136"/>
    </source>
</evidence>
<dbReference type="PANTHER" id="PTHR23511:SF4">
    <property type="entry name" value="MAJOR FACILITATOR SUPERFAMILY (MFS) PROFILE DOMAIN-CONTAINING PROTEIN"/>
    <property type="match status" value="1"/>
</dbReference>
<dbReference type="FunFam" id="1.20.1250.20:FF:000171">
    <property type="entry name" value="MFS general substrate transporter"/>
    <property type="match status" value="1"/>
</dbReference>
<gene>
    <name evidence="9" type="ORF">CB0940_08485</name>
    <name evidence="10" type="ORF">RHO25_009708</name>
</gene>
<evidence type="ECO:0000313" key="10">
    <source>
        <dbReference type="EMBL" id="WPB05059.1"/>
    </source>
</evidence>
<evidence type="ECO:0000256" key="3">
    <source>
        <dbReference type="ARBA" id="ARBA00022448"/>
    </source>
</evidence>
<feature type="domain" description="Major facilitator superfamily (MFS) profile" evidence="8">
    <location>
        <begin position="72"/>
        <end position="534"/>
    </location>
</feature>
<name>A0A2G5HPG0_CERBT</name>
<keyword evidence="5 7" id="KW-1133">Transmembrane helix</keyword>
<feature type="transmembrane region" description="Helical" evidence="7">
    <location>
        <begin position="510"/>
        <end position="531"/>
    </location>
</feature>
<comment type="subcellular location">
    <subcellularLocation>
        <location evidence="1">Membrane</location>
        <topology evidence="1">Multi-pass membrane protein</topology>
    </subcellularLocation>
</comment>
<keyword evidence="6 7" id="KW-0472">Membrane</keyword>
<protein>
    <submittedName>
        <fullName evidence="9">Putative MFS-type transporter</fullName>
    </submittedName>
</protein>
<evidence type="ECO:0000256" key="2">
    <source>
        <dbReference type="ARBA" id="ARBA00008335"/>
    </source>
</evidence>
<feature type="transmembrane region" description="Helical" evidence="7">
    <location>
        <begin position="75"/>
        <end position="96"/>
    </location>
</feature>
<feature type="transmembrane region" description="Helical" evidence="7">
    <location>
        <begin position="163"/>
        <end position="189"/>
    </location>
</feature>
<keyword evidence="12" id="KW-1185">Reference proteome</keyword>
<feature type="transmembrane region" description="Helical" evidence="7">
    <location>
        <begin position="425"/>
        <end position="442"/>
    </location>
</feature>
<evidence type="ECO:0000256" key="1">
    <source>
        <dbReference type="ARBA" id="ARBA00004141"/>
    </source>
</evidence>
<evidence type="ECO:0000256" key="4">
    <source>
        <dbReference type="ARBA" id="ARBA00022692"/>
    </source>
</evidence>
<evidence type="ECO:0000256" key="7">
    <source>
        <dbReference type="SAM" id="Phobius"/>
    </source>
</evidence>
<accession>A0A2G5HPG0</accession>
<reference evidence="10 12" key="2">
    <citation type="submission" date="2023-09" db="EMBL/GenBank/DDBJ databases">
        <title>Complete-Gapless Cercospora beticola genome.</title>
        <authorList>
            <person name="Wyatt N.A."/>
            <person name="Spanner R.E."/>
            <person name="Bolton M.D."/>
        </authorList>
    </citation>
    <scope>NUCLEOTIDE SEQUENCE [LARGE SCALE GENOMIC DNA]</scope>
    <source>
        <strain evidence="10">Cb09-40</strain>
    </source>
</reference>
<dbReference type="SUPFAM" id="SSF103473">
    <property type="entry name" value="MFS general substrate transporter"/>
    <property type="match status" value="1"/>
</dbReference>
<evidence type="ECO:0000313" key="11">
    <source>
        <dbReference type="Proteomes" id="UP000230605"/>
    </source>
</evidence>
<dbReference type="PROSITE" id="PS50850">
    <property type="entry name" value="MFS"/>
    <property type="match status" value="1"/>
</dbReference>
<dbReference type="Gene3D" id="1.20.1250.20">
    <property type="entry name" value="MFS general substrate transporter like domains"/>
    <property type="match status" value="1"/>
</dbReference>
<feature type="transmembrane region" description="Helical" evidence="7">
    <location>
        <begin position="353"/>
        <end position="375"/>
    </location>
</feature>
<evidence type="ECO:0000259" key="8">
    <source>
        <dbReference type="PROSITE" id="PS50850"/>
    </source>
</evidence>
<organism evidence="9 11">
    <name type="scientific">Cercospora beticola</name>
    <name type="common">Sugarbeet leaf spot fungus</name>
    <dbReference type="NCBI Taxonomy" id="122368"/>
    <lineage>
        <taxon>Eukaryota</taxon>
        <taxon>Fungi</taxon>
        <taxon>Dikarya</taxon>
        <taxon>Ascomycota</taxon>
        <taxon>Pezizomycotina</taxon>
        <taxon>Dothideomycetes</taxon>
        <taxon>Dothideomycetidae</taxon>
        <taxon>Mycosphaerellales</taxon>
        <taxon>Mycosphaerellaceae</taxon>
        <taxon>Cercospora</taxon>
    </lineage>
</organism>
<dbReference type="Pfam" id="PF07690">
    <property type="entry name" value="MFS_1"/>
    <property type="match status" value="1"/>
</dbReference>
<feature type="transmembrane region" description="Helical" evidence="7">
    <location>
        <begin position="448"/>
        <end position="469"/>
    </location>
</feature>
<feature type="transmembrane region" description="Helical" evidence="7">
    <location>
        <begin position="245"/>
        <end position="264"/>
    </location>
</feature>
<evidence type="ECO:0000256" key="5">
    <source>
        <dbReference type="ARBA" id="ARBA00022989"/>
    </source>
</evidence>
<dbReference type="OrthoDB" id="3936150at2759"/>
<evidence type="ECO:0000313" key="12">
    <source>
        <dbReference type="Proteomes" id="UP001302367"/>
    </source>
</evidence>
<feature type="transmembrane region" description="Helical" evidence="7">
    <location>
        <begin position="108"/>
        <end position="129"/>
    </location>
</feature>
<dbReference type="GO" id="GO:0022857">
    <property type="term" value="F:transmembrane transporter activity"/>
    <property type="evidence" value="ECO:0007669"/>
    <property type="project" value="InterPro"/>
</dbReference>
<dbReference type="PANTHER" id="PTHR23511">
    <property type="entry name" value="SYNAPTIC VESICLE GLYCOPROTEIN 2"/>
    <property type="match status" value="1"/>
</dbReference>
<comment type="similarity">
    <text evidence="2">Belongs to the major facilitator superfamily.</text>
</comment>
<dbReference type="EMBL" id="LKMD01000104">
    <property type="protein sequence ID" value="PIA94424.1"/>
    <property type="molecule type" value="Genomic_DNA"/>
</dbReference>
<dbReference type="Proteomes" id="UP001302367">
    <property type="component" value="Chromosome 6"/>
</dbReference>
<dbReference type="InterPro" id="IPR036259">
    <property type="entry name" value="MFS_trans_sf"/>
</dbReference>
<sequence>MASTEDKTKSEADVQSGTLAAPTYEAAVRRSEDEYMINKGDLLAQEHVDPVLDAKMKLVNDAIDEIGMTRYQWKLFVLNGFGYAVDSLILLIQSIIAGQAAYEFKPGFQYGLTVAVYVGMLVGALFWGISADIIGRKYAFNVSLLISSIFCIVAGAAPNWIVLGLFVCLSAFGAGGNLVLDTAVFLEYLPGKDQWLLTLMAAWWGLGQLIAGLFAWAFMPNYSCPGDPVETGVPCNWDTNPGWRYMWFANGSLVLVLSLLRVTIIRLRETPKFLVGEGKDAEVVETLQFIAKKYNRPCSLTIEDFQACGVTGDYRRRDSAGAAHAESKWSLSEFGTHISGLFTTKKLGLSTSLIWFSWLLIGLAYPLFNVFLPVYLDTRGAQLGNFSQNIRWRNYAIANLCGIPSPVLAGFMCKSRWFWGRRGTMIIGALSAMTFFFAYTEVRTDAQNLGFTCAINFCLNIYYGTLYAYTPEVLPSAHRGTGNGISIGLNRLMGIMSAVVATFADTSTAVPIYICAALYIVMAMVAASFPFEPMGRRSS</sequence>
<feature type="transmembrane region" description="Helical" evidence="7">
    <location>
        <begin position="138"/>
        <end position="157"/>
    </location>
</feature>
<dbReference type="Proteomes" id="UP000230605">
    <property type="component" value="Chromosome 6"/>
</dbReference>
<dbReference type="AlphaFoldDB" id="A0A2G5HPG0"/>
<dbReference type="InterPro" id="IPR011701">
    <property type="entry name" value="MFS"/>
</dbReference>
<dbReference type="EMBL" id="CP134189">
    <property type="protein sequence ID" value="WPB05059.1"/>
    <property type="molecule type" value="Genomic_DNA"/>
</dbReference>
<evidence type="ECO:0000313" key="9">
    <source>
        <dbReference type="EMBL" id="PIA94424.1"/>
    </source>
</evidence>
<feature type="transmembrane region" description="Helical" evidence="7">
    <location>
        <begin position="395"/>
        <end position="413"/>
    </location>
</feature>
<keyword evidence="4 7" id="KW-0812">Transmembrane</keyword>
<proteinExistence type="inferred from homology"/>
<dbReference type="InterPro" id="IPR020846">
    <property type="entry name" value="MFS_dom"/>
</dbReference>